<dbReference type="OrthoDB" id="1028014at2759"/>
<dbReference type="PANTHER" id="PTHR34776">
    <property type="entry name" value="F17F16.3 PROTEIN"/>
    <property type="match status" value="1"/>
</dbReference>
<keyword evidence="3" id="KW-1185">Reference proteome</keyword>
<gene>
    <name evidence="2" type="ORF">FKW77_008337</name>
</gene>
<feature type="region of interest" description="Disordered" evidence="1">
    <location>
        <begin position="416"/>
        <end position="443"/>
    </location>
</feature>
<feature type="compositionally biased region" description="Basic and acidic residues" evidence="1">
    <location>
        <begin position="52"/>
        <end position="61"/>
    </location>
</feature>
<name>A0A517L7T1_9PEZI</name>
<feature type="compositionally biased region" description="Basic and acidic residues" evidence="1">
    <location>
        <begin position="417"/>
        <end position="429"/>
    </location>
</feature>
<protein>
    <submittedName>
        <fullName evidence="2">Uncharacterized protein</fullName>
    </submittedName>
</protein>
<dbReference type="STRING" id="50376.A0A517L7T1"/>
<evidence type="ECO:0000313" key="2">
    <source>
        <dbReference type="EMBL" id="QDS71697.1"/>
    </source>
</evidence>
<dbReference type="AlphaFoldDB" id="A0A517L7T1"/>
<dbReference type="Proteomes" id="UP000316270">
    <property type="component" value="Chromosome 6"/>
</dbReference>
<feature type="compositionally biased region" description="Acidic residues" evidence="1">
    <location>
        <begin position="430"/>
        <end position="441"/>
    </location>
</feature>
<evidence type="ECO:0000256" key="1">
    <source>
        <dbReference type="SAM" id="MobiDB-lite"/>
    </source>
</evidence>
<feature type="compositionally biased region" description="Low complexity" evidence="1">
    <location>
        <begin position="19"/>
        <end position="37"/>
    </location>
</feature>
<feature type="compositionally biased region" description="Polar residues" evidence="1">
    <location>
        <begin position="62"/>
        <end position="72"/>
    </location>
</feature>
<feature type="compositionally biased region" description="Basic and acidic residues" evidence="1">
    <location>
        <begin position="163"/>
        <end position="191"/>
    </location>
</feature>
<reference evidence="2 3" key="1">
    <citation type="submission" date="2019-07" db="EMBL/GenBank/DDBJ databases">
        <title>Finished genome of Venturia effusa.</title>
        <authorList>
            <person name="Young C.A."/>
            <person name="Cox M.P."/>
            <person name="Ganley A.R.D."/>
            <person name="David W.J."/>
        </authorList>
    </citation>
    <scope>NUCLEOTIDE SEQUENCE [LARGE SCALE GENOMIC DNA]</scope>
    <source>
        <strain evidence="3">albino</strain>
    </source>
</reference>
<sequence>MHSLRLTYSSLQVIDRMAPRPSGSKSSGSNAESSPPKAAGSKRKADSAASPKSDKPEKAQKTLEQTMPNLETNGAPACKEDAPKDLEMKDAASANDISQKQTDEDEKALAENTGEDSGKQDDKVPPVTRESSKSAEHNGTHKDGETSSSAEAKESIQQNGGSKTERKIDDATESTKDSSNDEIAVKSAEREKKVASNIVEKGIIYFFTRGRVGIEEPENVQDLQRTFFVMRPLPIGAKLGDTAIPDTDQNRLVALPKKVFPKGGNDRFMAFIEKSKVSMKTLKEEFFQGSEYETQTLGTRHNAPVTPIGEGVYALTEVGNSSHLAYMLTIPEKPEQVQDDLGLREKGSFVISLKNPTRKGPANATLDEKPDYPQEFIDDFGGLAWMPIHKAEYLDYPNAQILLIGEGQDKFGQALEATDKDKKDDNKESAEDELEKLEDEDQIRIDHLHGEDSVYDDLHISKKDYPSLMTTW</sequence>
<dbReference type="PANTHER" id="PTHR34776:SF1">
    <property type="entry name" value="F17F16.3 PROTEIN"/>
    <property type="match status" value="1"/>
</dbReference>
<organism evidence="2 3">
    <name type="scientific">Venturia effusa</name>
    <dbReference type="NCBI Taxonomy" id="50376"/>
    <lineage>
        <taxon>Eukaryota</taxon>
        <taxon>Fungi</taxon>
        <taxon>Dikarya</taxon>
        <taxon>Ascomycota</taxon>
        <taxon>Pezizomycotina</taxon>
        <taxon>Dothideomycetes</taxon>
        <taxon>Pleosporomycetidae</taxon>
        <taxon>Venturiales</taxon>
        <taxon>Venturiaceae</taxon>
        <taxon>Venturia</taxon>
    </lineage>
</organism>
<feature type="compositionally biased region" description="Polar residues" evidence="1">
    <location>
        <begin position="1"/>
        <end position="12"/>
    </location>
</feature>
<proteinExistence type="predicted"/>
<feature type="compositionally biased region" description="Polar residues" evidence="1">
    <location>
        <begin position="146"/>
        <end position="162"/>
    </location>
</feature>
<dbReference type="EMBL" id="CP042190">
    <property type="protein sequence ID" value="QDS71697.1"/>
    <property type="molecule type" value="Genomic_DNA"/>
</dbReference>
<feature type="compositionally biased region" description="Basic and acidic residues" evidence="1">
    <location>
        <begin position="116"/>
        <end position="145"/>
    </location>
</feature>
<accession>A0A517L7T1</accession>
<feature type="region of interest" description="Disordered" evidence="1">
    <location>
        <begin position="1"/>
        <end position="191"/>
    </location>
</feature>
<feature type="compositionally biased region" description="Basic and acidic residues" evidence="1">
    <location>
        <begin position="78"/>
        <end position="90"/>
    </location>
</feature>
<evidence type="ECO:0000313" key="3">
    <source>
        <dbReference type="Proteomes" id="UP000316270"/>
    </source>
</evidence>